<name>A0A2P2KKW1_RHIMU</name>
<sequence>MKREKLFSRFLSLFVSCYYYFLVNQTRSSDTEPDGILKYL</sequence>
<reference evidence="1" key="1">
    <citation type="submission" date="2018-02" db="EMBL/GenBank/DDBJ databases">
        <title>Rhizophora mucronata_Transcriptome.</title>
        <authorList>
            <person name="Meera S.P."/>
            <person name="Sreeshan A."/>
            <person name="Augustine A."/>
        </authorList>
    </citation>
    <scope>NUCLEOTIDE SEQUENCE</scope>
    <source>
        <tissue evidence="1">Leaf</tissue>
    </source>
</reference>
<proteinExistence type="predicted"/>
<dbReference type="EMBL" id="GGEC01025856">
    <property type="protein sequence ID" value="MBX06340.1"/>
    <property type="molecule type" value="Transcribed_RNA"/>
</dbReference>
<dbReference type="AlphaFoldDB" id="A0A2P2KKW1"/>
<evidence type="ECO:0000313" key="1">
    <source>
        <dbReference type="EMBL" id="MBX06340.1"/>
    </source>
</evidence>
<organism evidence="1">
    <name type="scientific">Rhizophora mucronata</name>
    <name type="common">Asiatic mangrove</name>
    <dbReference type="NCBI Taxonomy" id="61149"/>
    <lineage>
        <taxon>Eukaryota</taxon>
        <taxon>Viridiplantae</taxon>
        <taxon>Streptophyta</taxon>
        <taxon>Embryophyta</taxon>
        <taxon>Tracheophyta</taxon>
        <taxon>Spermatophyta</taxon>
        <taxon>Magnoliopsida</taxon>
        <taxon>eudicotyledons</taxon>
        <taxon>Gunneridae</taxon>
        <taxon>Pentapetalae</taxon>
        <taxon>rosids</taxon>
        <taxon>fabids</taxon>
        <taxon>Malpighiales</taxon>
        <taxon>Rhizophoraceae</taxon>
        <taxon>Rhizophora</taxon>
    </lineage>
</organism>
<accession>A0A2P2KKW1</accession>
<protein>
    <submittedName>
        <fullName evidence="1">Uncharacterized protein</fullName>
    </submittedName>
</protein>